<accession>A0A8C2ZHZ9</accession>
<keyword evidence="2" id="KW-1185">Reference proteome</keyword>
<dbReference type="AlphaFoldDB" id="A0A8C2ZHZ9"/>
<name>A0A8C2ZHZ9_CYCLU</name>
<dbReference type="Proteomes" id="UP000694565">
    <property type="component" value="Unplaced"/>
</dbReference>
<protein>
    <submittedName>
        <fullName evidence="1">Uncharacterized protein</fullName>
    </submittedName>
</protein>
<proteinExistence type="predicted"/>
<reference evidence="1" key="2">
    <citation type="submission" date="2025-09" db="UniProtKB">
        <authorList>
            <consortium name="Ensembl"/>
        </authorList>
    </citation>
    <scope>IDENTIFICATION</scope>
</reference>
<organism evidence="1 2">
    <name type="scientific">Cyclopterus lumpus</name>
    <name type="common">Lumpsucker</name>
    <dbReference type="NCBI Taxonomy" id="8103"/>
    <lineage>
        <taxon>Eukaryota</taxon>
        <taxon>Metazoa</taxon>
        <taxon>Chordata</taxon>
        <taxon>Craniata</taxon>
        <taxon>Vertebrata</taxon>
        <taxon>Euteleostomi</taxon>
        <taxon>Actinopterygii</taxon>
        <taxon>Neopterygii</taxon>
        <taxon>Teleostei</taxon>
        <taxon>Neoteleostei</taxon>
        <taxon>Acanthomorphata</taxon>
        <taxon>Eupercaria</taxon>
        <taxon>Perciformes</taxon>
        <taxon>Cottioidei</taxon>
        <taxon>Cottales</taxon>
        <taxon>Cyclopteridae</taxon>
        <taxon>Cyclopterus</taxon>
    </lineage>
</organism>
<sequence length="98" mass="11309">MPQFTLTLYNHVRSALALLHKQQCIRFLLIMIRCFSPPPATVMVRASSMRHKQQGQDFQLLLMHFSFLPVNTTTIAGSLDLTSDSWFCWKSSSDFLKM</sequence>
<evidence type="ECO:0000313" key="1">
    <source>
        <dbReference type="Ensembl" id="ENSCLMP00005027228.1"/>
    </source>
</evidence>
<reference evidence="1" key="1">
    <citation type="submission" date="2025-08" db="UniProtKB">
        <authorList>
            <consortium name="Ensembl"/>
        </authorList>
    </citation>
    <scope>IDENTIFICATION</scope>
</reference>
<dbReference type="Ensembl" id="ENSCLMT00005028406.1">
    <property type="protein sequence ID" value="ENSCLMP00005027228.1"/>
    <property type="gene ID" value="ENSCLMG00005013279.1"/>
</dbReference>
<evidence type="ECO:0000313" key="2">
    <source>
        <dbReference type="Proteomes" id="UP000694565"/>
    </source>
</evidence>